<dbReference type="EMBL" id="CAWYQH010000108">
    <property type="protein sequence ID" value="CAK8689237.1"/>
    <property type="molecule type" value="Genomic_DNA"/>
</dbReference>
<comment type="caution">
    <text evidence="6">The sequence shown here is derived from an EMBL/GenBank/DDBJ whole genome shotgun (WGS) entry which is preliminary data.</text>
</comment>
<dbReference type="InterPro" id="IPR002018">
    <property type="entry name" value="CarbesteraseB"/>
</dbReference>
<name>A0ABP0GBV5_CLALP</name>
<evidence type="ECO:0000259" key="5">
    <source>
        <dbReference type="Pfam" id="PF00135"/>
    </source>
</evidence>
<evidence type="ECO:0000256" key="4">
    <source>
        <dbReference type="SAM" id="MobiDB-lite"/>
    </source>
</evidence>
<reference evidence="6 7" key="1">
    <citation type="submission" date="2024-02" db="EMBL/GenBank/DDBJ databases">
        <authorList>
            <person name="Daric V."/>
            <person name="Darras S."/>
        </authorList>
    </citation>
    <scope>NUCLEOTIDE SEQUENCE [LARGE SCALE GENOMIC DNA]</scope>
</reference>
<accession>A0ABP0GBV5</accession>
<evidence type="ECO:0000256" key="3">
    <source>
        <dbReference type="RuleBase" id="RU361235"/>
    </source>
</evidence>
<dbReference type="EC" id="3.1.1.-" evidence="3"/>
<dbReference type="PANTHER" id="PTHR45570">
    <property type="entry name" value="CARBOXYLIC ESTER HYDROLASE"/>
    <property type="match status" value="1"/>
</dbReference>
<dbReference type="InterPro" id="IPR029058">
    <property type="entry name" value="AB_hydrolase_fold"/>
</dbReference>
<dbReference type="Pfam" id="PF00135">
    <property type="entry name" value="COesterase"/>
    <property type="match status" value="1"/>
</dbReference>
<evidence type="ECO:0000256" key="2">
    <source>
        <dbReference type="ARBA" id="ARBA00022801"/>
    </source>
</evidence>
<dbReference type="InterPro" id="IPR019826">
    <property type="entry name" value="Carboxylesterase_B_AS"/>
</dbReference>
<organism evidence="6 7">
    <name type="scientific">Clavelina lepadiformis</name>
    <name type="common">Light-bulb sea squirt</name>
    <name type="synonym">Ascidia lepadiformis</name>
    <dbReference type="NCBI Taxonomy" id="159417"/>
    <lineage>
        <taxon>Eukaryota</taxon>
        <taxon>Metazoa</taxon>
        <taxon>Chordata</taxon>
        <taxon>Tunicata</taxon>
        <taxon>Ascidiacea</taxon>
        <taxon>Aplousobranchia</taxon>
        <taxon>Clavelinidae</taxon>
        <taxon>Clavelina</taxon>
    </lineage>
</organism>
<feature type="chain" id="PRO_5044978515" description="Carboxylic ester hydrolase" evidence="3">
    <location>
        <begin position="20"/>
        <end position="633"/>
    </location>
</feature>
<keyword evidence="2 3" id="KW-0378">Hydrolase</keyword>
<dbReference type="Proteomes" id="UP001642483">
    <property type="component" value="Unassembled WGS sequence"/>
</dbReference>
<protein>
    <recommendedName>
        <fullName evidence="3">Carboxylic ester hydrolase</fullName>
        <ecNumber evidence="3">3.1.1.-</ecNumber>
    </recommendedName>
</protein>
<dbReference type="Gene3D" id="3.40.50.1820">
    <property type="entry name" value="alpha/beta hydrolase"/>
    <property type="match status" value="1"/>
</dbReference>
<gene>
    <name evidence="6" type="ORF">CVLEPA_LOCUS21191</name>
</gene>
<comment type="similarity">
    <text evidence="1 3">Belongs to the type-B carboxylesterase/lipase family.</text>
</comment>
<sequence>MKFILRVVVFITSVISVISVDPFFAGFEEAFRELSEEPDLKSVRYHLPNQLEYEPDEEPIAHPKVQTTSGLITGAAFPGCTSFYSVPYAKPPVGDLRFQEPQMAEDHGPLDKSTPDYVSCVEFSSNLLKNKKTVSKILQKEDCLVLNVHVPSTIDLTTSPNKKLPVMFWIHGGAYSFGSGTSMIYDGQKFSQETNTVVVTINYRLGPLGFLVFKKSLFTFEGGNQAMKDQQLALKWVQENIGNFGGDKNMVTIFGESAGGQSVMFHLLSEQSNPLFKRAIMQSNPAVFPYLTRVKYFKETTKLLLNGLKCSPFALPAAQLLCLKEATVSNLLKAHKHLMDKAKTSFLDFDLFRLIEPFRPILDGKEITASPLDLFQSGKWNKDKEVIIGTLSQELAVLKPIVQMTGLKKLPRLLFRTITIAAVGVWNAGKVMQQYEQFAVDGDYTEAFVQEALDMFFACPTRAVARAMSQTSGLYTPPVYLYVNQHPLAGDLCKHLSLPESFCGYAFHGSDVLFVFDVDAVTGDTLSDSDKVIVKLFSKFWGNFAYHGSPTTDATEWPRYVSNAQKGGTVNAWSNIRLKAPNSSVESGYKEEFCDFWDNLDIYRGWATSMESSDEHGGGPSENQEENHSHEDL</sequence>
<dbReference type="PROSITE" id="PS00122">
    <property type="entry name" value="CARBOXYLESTERASE_B_1"/>
    <property type="match status" value="1"/>
</dbReference>
<evidence type="ECO:0000256" key="1">
    <source>
        <dbReference type="ARBA" id="ARBA00005964"/>
    </source>
</evidence>
<feature type="domain" description="Carboxylesterase type B" evidence="5">
    <location>
        <begin position="62"/>
        <end position="597"/>
    </location>
</feature>
<dbReference type="SUPFAM" id="SSF53474">
    <property type="entry name" value="alpha/beta-Hydrolases"/>
    <property type="match status" value="1"/>
</dbReference>
<keyword evidence="3" id="KW-0732">Signal</keyword>
<proteinExistence type="inferred from homology"/>
<keyword evidence="7" id="KW-1185">Reference proteome</keyword>
<dbReference type="PANTHER" id="PTHR45570:SF2">
    <property type="entry name" value="ACETYLCHOLINESTERASE 1-LIKE"/>
    <property type="match status" value="1"/>
</dbReference>
<feature type="region of interest" description="Disordered" evidence="4">
    <location>
        <begin position="611"/>
        <end position="633"/>
    </location>
</feature>
<feature type="signal peptide" evidence="3">
    <location>
        <begin position="1"/>
        <end position="19"/>
    </location>
</feature>
<evidence type="ECO:0000313" key="7">
    <source>
        <dbReference type="Proteomes" id="UP001642483"/>
    </source>
</evidence>
<evidence type="ECO:0000313" key="6">
    <source>
        <dbReference type="EMBL" id="CAK8689237.1"/>
    </source>
</evidence>